<dbReference type="EMBL" id="BARU01034550">
    <property type="protein sequence ID" value="GAH64867.1"/>
    <property type="molecule type" value="Genomic_DNA"/>
</dbReference>
<feature type="compositionally biased region" description="Basic and acidic residues" evidence="1">
    <location>
        <begin position="34"/>
        <end position="47"/>
    </location>
</feature>
<dbReference type="AlphaFoldDB" id="X1H648"/>
<evidence type="ECO:0000259" key="2">
    <source>
        <dbReference type="Pfam" id="PF08937"/>
    </source>
</evidence>
<gene>
    <name evidence="3" type="ORF">S03H2_54212</name>
</gene>
<evidence type="ECO:0000313" key="3">
    <source>
        <dbReference type="EMBL" id="GAH64867.1"/>
    </source>
</evidence>
<evidence type="ECO:0000256" key="1">
    <source>
        <dbReference type="SAM" id="MobiDB-lite"/>
    </source>
</evidence>
<name>X1H648_9ZZZZ</name>
<organism evidence="3">
    <name type="scientific">marine sediment metagenome</name>
    <dbReference type="NCBI Taxonomy" id="412755"/>
    <lineage>
        <taxon>unclassified sequences</taxon>
        <taxon>metagenomes</taxon>
        <taxon>ecological metagenomes</taxon>
    </lineage>
</organism>
<reference evidence="3" key="1">
    <citation type="journal article" date="2014" name="Front. Microbiol.">
        <title>High frequency of phylogenetically diverse reductive dehalogenase-homologous genes in deep subseafloor sedimentary metagenomes.</title>
        <authorList>
            <person name="Kawai M."/>
            <person name="Futagami T."/>
            <person name="Toyoda A."/>
            <person name="Takaki Y."/>
            <person name="Nishi S."/>
            <person name="Hori S."/>
            <person name="Arai W."/>
            <person name="Tsubouchi T."/>
            <person name="Morono Y."/>
            <person name="Uchiyama I."/>
            <person name="Ito T."/>
            <person name="Fujiyama A."/>
            <person name="Inagaki F."/>
            <person name="Takami H."/>
        </authorList>
    </citation>
    <scope>NUCLEOTIDE SEQUENCE</scope>
    <source>
        <strain evidence="3">Expedition CK06-06</strain>
    </source>
</reference>
<dbReference type="Pfam" id="PF08937">
    <property type="entry name" value="ThsB_TIR"/>
    <property type="match status" value="1"/>
</dbReference>
<feature type="domain" description="Thoeris protein ThsB TIR-like" evidence="2">
    <location>
        <begin position="6"/>
        <end position="102"/>
    </location>
</feature>
<dbReference type="InterPro" id="IPR015032">
    <property type="entry name" value="ThsB__TIR-like_domain"/>
</dbReference>
<protein>
    <recommendedName>
        <fullName evidence="2">Thoeris protein ThsB TIR-like domain-containing protein</fullName>
    </recommendedName>
</protein>
<feature type="non-terminal residue" evidence="3">
    <location>
        <position position="112"/>
    </location>
</feature>
<sequence length="112" mass="13173">MPINLFISFAGEDLEQLESFRALAKNPQHRLKFHDRSQVEPVTDKADTPLPYPPNDKRAEPTREEIKKLLDKATRMVILVGETTSKSQWVNWEIRTFYDKKKKHPGKTERRL</sequence>
<dbReference type="InterPro" id="IPR035897">
    <property type="entry name" value="Toll_tir_struct_dom_sf"/>
</dbReference>
<accession>X1H648</accession>
<dbReference type="Gene3D" id="3.40.50.10140">
    <property type="entry name" value="Toll/interleukin-1 receptor homology (TIR) domain"/>
    <property type="match status" value="1"/>
</dbReference>
<comment type="caution">
    <text evidence="3">The sequence shown here is derived from an EMBL/GenBank/DDBJ whole genome shotgun (WGS) entry which is preliminary data.</text>
</comment>
<dbReference type="SUPFAM" id="SSF52200">
    <property type="entry name" value="Toll/Interleukin receptor TIR domain"/>
    <property type="match status" value="1"/>
</dbReference>
<proteinExistence type="predicted"/>
<feature type="region of interest" description="Disordered" evidence="1">
    <location>
        <begin position="31"/>
        <end position="60"/>
    </location>
</feature>